<dbReference type="PROSITE" id="PS50011">
    <property type="entry name" value="PROTEIN_KINASE_DOM"/>
    <property type="match status" value="1"/>
</dbReference>
<evidence type="ECO:0000256" key="6">
    <source>
        <dbReference type="ARBA" id="ARBA00022989"/>
    </source>
</evidence>
<dbReference type="InterPro" id="IPR000719">
    <property type="entry name" value="Prot_kinase_dom"/>
</dbReference>
<dbReference type="GO" id="GO:0010976">
    <property type="term" value="P:positive regulation of neuron projection development"/>
    <property type="evidence" value="ECO:0007669"/>
    <property type="project" value="TreeGrafter"/>
</dbReference>
<dbReference type="Pfam" id="PF07714">
    <property type="entry name" value="PK_Tyr_Ser-Thr"/>
    <property type="match status" value="1"/>
</dbReference>
<evidence type="ECO:0000256" key="5">
    <source>
        <dbReference type="ARBA" id="ARBA00022840"/>
    </source>
</evidence>
<protein>
    <recommendedName>
        <fullName evidence="15">Protein kinase domain-containing protein</fullName>
    </recommendedName>
</protein>
<dbReference type="PRINTS" id="PR00109">
    <property type="entry name" value="TYRKINASE"/>
</dbReference>
<dbReference type="GO" id="GO:0007409">
    <property type="term" value="P:axonogenesis"/>
    <property type="evidence" value="ECO:0007669"/>
    <property type="project" value="TreeGrafter"/>
</dbReference>
<feature type="region of interest" description="Disordered" evidence="10">
    <location>
        <begin position="165"/>
        <end position="224"/>
    </location>
</feature>
<evidence type="ECO:0000256" key="10">
    <source>
        <dbReference type="SAM" id="MobiDB-lite"/>
    </source>
</evidence>
<dbReference type="InterPro" id="IPR008266">
    <property type="entry name" value="Tyr_kinase_AS"/>
</dbReference>
<dbReference type="PROSITE" id="PS50814">
    <property type="entry name" value="WIF"/>
    <property type="match status" value="1"/>
</dbReference>
<dbReference type="GO" id="GO:0004672">
    <property type="term" value="F:protein kinase activity"/>
    <property type="evidence" value="ECO:0007669"/>
    <property type="project" value="InterPro"/>
</dbReference>
<dbReference type="InterPro" id="IPR038677">
    <property type="entry name" value="WIF_sf"/>
</dbReference>
<evidence type="ECO:0000259" key="12">
    <source>
        <dbReference type="PROSITE" id="PS50814"/>
    </source>
</evidence>
<feature type="domain" description="Protein kinase" evidence="11">
    <location>
        <begin position="263"/>
        <end position="556"/>
    </location>
</feature>
<keyword evidence="4" id="KW-0547">Nucleotide-binding</keyword>
<keyword evidence="8" id="KW-0675">Receptor</keyword>
<accession>A0AAF3ETP4</accession>
<comment type="subcellular location">
    <subcellularLocation>
        <location evidence="1">Cell membrane</location>
        <topology evidence="1">Single-pass membrane protein</topology>
    </subcellularLocation>
</comment>
<evidence type="ECO:0000256" key="9">
    <source>
        <dbReference type="ARBA" id="ARBA00023180"/>
    </source>
</evidence>
<dbReference type="InterPro" id="IPR003306">
    <property type="entry name" value="WIF"/>
</dbReference>
<dbReference type="InterPro" id="IPR011009">
    <property type="entry name" value="Kinase-like_dom_sf"/>
</dbReference>
<feature type="compositionally biased region" description="Polar residues" evidence="10">
    <location>
        <begin position="183"/>
        <end position="217"/>
    </location>
</feature>
<evidence type="ECO:0000256" key="1">
    <source>
        <dbReference type="ARBA" id="ARBA00004162"/>
    </source>
</evidence>
<keyword evidence="9" id="KW-0325">Glycoprotein</keyword>
<dbReference type="WBParaSite" id="MBELARI_LOCUS17534">
    <property type="protein sequence ID" value="MBELARI_LOCUS17534"/>
    <property type="gene ID" value="MBELARI_LOCUS17534"/>
</dbReference>
<evidence type="ECO:0000256" key="7">
    <source>
        <dbReference type="ARBA" id="ARBA00023136"/>
    </source>
</evidence>
<dbReference type="GO" id="GO:0005886">
    <property type="term" value="C:plasma membrane"/>
    <property type="evidence" value="ECO:0007669"/>
    <property type="project" value="UniProtKB-SubCell"/>
</dbReference>
<dbReference type="Proteomes" id="UP000887575">
    <property type="component" value="Unassembled WGS sequence"/>
</dbReference>
<dbReference type="Pfam" id="PF02019">
    <property type="entry name" value="WIF"/>
    <property type="match status" value="1"/>
</dbReference>
<reference evidence="14" key="1">
    <citation type="submission" date="2024-02" db="UniProtKB">
        <authorList>
            <consortium name="WormBaseParasite"/>
        </authorList>
    </citation>
    <scope>IDENTIFICATION</scope>
</reference>
<feature type="domain" description="WIF" evidence="12">
    <location>
        <begin position="8"/>
        <end position="133"/>
    </location>
</feature>
<keyword evidence="13" id="KW-1185">Reference proteome</keyword>
<dbReference type="AlphaFoldDB" id="A0AAF3ETP4"/>
<dbReference type="GO" id="GO:0007169">
    <property type="term" value="P:cell surface receptor protein tyrosine kinase signaling pathway"/>
    <property type="evidence" value="ECO:0007669"/>
    <property type="project" value="TreeGrafter"/>
</dbReference>
<dbReference type="PANTHER" id="PTHR24416">
    <property type="entry name" value="TYROSINE-PROTEIN KINASE RECEPTOR"/>
    <property type="match status" value="1"/>
</dbReference>
<evidence type="ECO:0000313" key="14">
    <source>
        <dbReference type="WBParaSite" id="MBELARI_LOCUS17534"/>
    </source>
</evidence>
<keyword evidence="5" id="KW-0067">ATP-binding</keyword>
<dbReference type="GO" id="GO:0005524">
    <property type="term" value="F:ATP binding"/>
    <property type="evidence" value="ECO:0007669"/>
    <property type="project" value="UniProtKB-KW"/>
</dbReference>
<evidence type="ECO:0000256" key="2">
    <source>
        <dbReference type="ARBA" id="ARBA00022692"/>
    </source>
</evidence>
<keyword evidence="7" id="KW-0472">Membrane</keyword>
<evidence type="ECO:0000256" key="8">
    <source>
        <dbReference type="ARBA" id="ARBA00023170"/>
    </source>
</evidence>
<dbReference type="InterPro" id="IPR050122">
    <property type="entry name" value="RTK"/>
</dbReference>
<keyword evidence="2" id="KW-0812">Transmembrane</keyword>
<organism evidence="13 14">
    <name type="scientific">Mesorhabditis belari</name>
    <dbReference type="NCBI Taxonomy" id="2138241"/>
    <lineage>
        <taxon>Eukaryota</taxon>
        <taxon>Metazoa</taxon>
        <taxon>Ecdysozoa</taxon>
        <taxon>Nematoda</taxon>
        <taxon>Chromadorea</taxon>
        <taxon>Rhabditida</taxon>
        <taxon>Rhabditina</taxon>
        <taxon>Rhabditomorpha</taxon>
        <taxon>Rhabditoidea</taxon>
        <taxon>Rhabditidae</taxon>
        <taxon>Mesorhabditinae</taxon>
        <taxon>Mesorhabditis</taxon>
    </lineage>
</organism>
<evidence type="ECO:0000259" key="11">
    <source>
        <dbReference type="PROSITE" id="PS50011"/>
    </source>
</evidence>
<dbReference type="GO" id="GO:0043235">
    <property type="term" value="C:receptor complex"/>
    <property type="evidence" value="ECO:0007669"/>
    <property type="project" value="TreeGrafter"/>
</dbReference>
<dbReference type="Gene3D" id="1.10.510.10">
    <property type="entry name" value="Transferase(Phosphotransferase) domain 1"/>
    <property type="match status" value="1"/>
</dbReference>
<dbReference type="Gene3D" id="2.60.40.2170">
    <property type="entry name" value="Wnt, WIF domain"/>
    <property type="match status" value="1"/>
</dbReference>
<dbReference type="InterPro" id="IPR001245">
    <property type="entry name" value="Ser-Thr/Tyr_kinase_cat_dom"/>
</dbReference>
<dbReference type="GO" id="GO:0051897">
    <property type="term" value="P:positive regulation of phosphatidylinositol 3-kinase/protein kinase B signal transduction"/>
    <property type="evidence" value="ECO:0007669"/>
    <property type="project" value="TreeGrafter"/>
</dbReference>
<dbReference type="SUPFAM" id="SSF56112">
    <property type="entry name" value="Protein kinase-like (PK-like)"/>
    <property type="match status" value="1"/>
</dbReference>
<evidence type="ECO:0008006" key="15">
    <source>
        <dbReference type="Google" id="ProtNLM"/>
    </source>
</evidence>
<evidence type="ECO:0000256" key="3">
    <source>
        <dbReference type="ARBA" id="ARBA00022729"/>
    </source>
</evidence>
<dbReference type="Gene3D" id="3.30.200.20">
    <property type="entry name" value="Phosphorylase Kinase, domain 1"/>
    <property type="match status" value="1"/>
</dbReference>
<keyword evidence="3" id="KW-0732">Signal</keyword>
<name>A0AAF3ETP4_9BILA</name>
<keyword evidence="6" id="KW-1133">Transmembrane helix</keyword>
<dbReference type="SMART" id="SM00469">
    <property type="entry name" value="WIF"/>
    <property type="match status" value="1"/>
</dbReference>
<evidence type="ECO:0000313" key="13">
    <source>
        <dbReference type="Proteomes" id="UP000887575"/>
    </source>
</evidence>
<proteinExistence type="predicted"/>
<dbReference type="PROSITE" id="PS00109">
    <property type="entry name" value="PROTEIN_KINASE_TYR"/>
    <property type="match status" value="1"/>
</dbReference>
<dbReference type="PANTHER" id="PTHR24416:SF349">
    <property type="entry name" value="TYROSINE-PROTEIN KINASE RYK"/>
    <property type="match status" value="1"/>
</dbReference>
<sequence>MATCSVNLFISKEETSRTLGMTAELSYLEDGVINQYSTRFPYRVDQNVTQLKFSWNSLLSANYSMRVQSEDFALLALLRVPSVGQVPRQTEEFAVEYRCAGMKAGQFEVSLYIDFALDNGKNIRLHLKQEKICATRDGRRFIIDDSDTNRTDEENGNTELSLLRHRSTPSRSRLPESFKSFRNHTPSQQPFLTSTPNKSWSTLSTKLRPSTSASKPGSSAGGVKKTLPAVDVKSALISLHADRNLFTILAFDELQGTFGEVKWAIWRQTASGFAGDVDEDEDDGTGDEAMLVKTLKPSANQQQLERFLSDALVFHHVPAHTNIAKVAAAASYGRFDRPETVTDLPMICYRHQGFGNLKKFLLSCRTDGASVNRKDKSPTSGIGQTLRTHELVWMGVQIGRALNHLHTFGIVHKDVATRNCIVAELKNSRSADRLHVQLTDTALAKDLFPGDYNCLGDNENRPVAWMAPESFESNNFTESTDVWSYGVTLWELLNCGSQPFVGVDPEDIQRAILQGARPAQPLNCPDQLYVIMRNCWTNATDRPKVSAITQMLQEFTNELTQYV</sequence>
<evidence type="ECO:0000256" key="4">
    <source>
        <dbReference type="ARBA" id="ARBA00022741"/>
    </source>
</evidence>